<dbReference type="AlphaFoldDB" id="A0A179FBF8"/>
<accession>A0A179FBF8</accession>
<dbReference type="GO" id="GO:0005737">
    <property type="term" value="C:cytoplasm"/>
    <property type="evidence" value="ECO:0007669"/>
    <property type="project" value="InterPro"/>
</dbReference>
<feature type="region of interest" description="Disordered" evidence="1">
    <location>
        <begin position="22"/>
        <end position="71"/>
    </location>
</feature>
<evidence type="ECO:0000256" key="1">
    <source>
        <dbReference type="SAM" id="MobiDB-lite"/>
    </source>
</evidence>
<proteinExistence type="predicted"/>
<evidence type="ECO:0000313" key="5">
    <source>
        <dbReference type="Proteomes" id="UP000078397"/>
    </source>
</evidence>
<name>A0A179FBF8_METCM</name>
<organism evidence="4 5">
    <name type="scientific">Pochonia chlamydosporia 170</name>
    <dbReference type="NCBI Taxonomy" id="1380566"/>
    <lineage>
        <taxon>Eukaryota</taxon>
        <taxon>Fungi</taxon>
        <taxon>Dikarya</taxon>
        <taxon>Ascomycota</taxon>
        <taxon>Pezizomycotina</taxon>
        <taxon>Sordariomycetes</taxon>
        <taxon>Hypocreomycetidae</taxon>
        <taxon>Hypocreales</taxon>
        <taxon>Clavicipitaceae</taxon>
        <taxon>Pochonia</taxon>
    </lineage>
</organism>
<sequence>MRLDFLVAALPLTRAVARGLPVKSVKTSDPKSDGPPYALQDDGPSYNPEGDGPRRIPRDSNRDGKVDITGDTDLAGKEKWTEESGALFLANIVDTDRRCSSQITGPCADKLADIFFLGTTLPEKPVLDPRIEQMIRLHTTEWEKKLTEYTKAYGELRGVDKRISFCHDASDDILRNSNYLAPLRTVSNPELSDSATGSIIVANEAAASNVRLFHKTGGQWTFVGRNYTFKAQDLKAGLELGIDGRDVRRPGGWDGRATVEVRVKDGAREAKDSVVLRVAPVLTQHHGQPAKQLLTATGYGGGGQQRFMEELRGISSKAGLNTSLHIFETSNCNQPDEIWAQDFFEPGYMSIPGSDGPISIHIYDTVGARLP</sequence>
<dbReference type="RefSeq" id="XP_022284186.1">
    <property type="nucleotide sequence ID" value="XM_022428741.1"/>
</dbReference>
<dbReference type="GeneID" id="28853358"/>
<feature type="domain" description="Protein-arginine deiminase C-terminal" evidence="3">
    <location>
        <begin position="270"/>
        <end position="358"/>
    </location>
</feature>
<dbReference type="GO" id="GO:0004668">
    <property type="term" value="F:protein-arginine deiminase activity"/>
    <property type="evidence" value="ECO:0007669"/>
    <property type="project" value="InterPro"/>
</dbReference>
<evidence type="ECO:0000313" key="4">
    <source>
        <dbReference type="EMBL" id="OAQ62640.2"/>
    </source>
</evidence>
<keyword evidence="2" id="KW-0732">Signal</keyword>
<evidence type="ECO:0000256" key="2">
    <source>
        <dbReference type="SAM" id="SignalP"/>
    </source>
</evidence>
<feature type="chain" id="PRO_5012475416" evidence="2">
    <location>
        <begin position="20"/>
        <end position="371"/>
    </location>
</feature>
<dbReference type="OrthoDB" id="5102063at2759"/>
<dbReference type="SUPFAM" id="SSF110083">
    <property type="entry name" value="Peptidylarginine deiminase Pad4, middle domain"/>
    <property type="match status" value="1"/>
</dbReference>
<gene>
    <name evidence="4" type="ORF">VFPPC_11096</name>
</gene>
<dbReference type="GO" id="GO:0005509">
    <property type="term" value="F:calcium ion binding"/>
    <property type="evidence" value="ECO:0007669"/>
    <property type="project" value="InterPro"/>
</dbReference>
<comment type="caution">
    <text evidence="4">The sequence shown here is derived from an EMBL/GenBank/DDBJ whole genome shotgun (WGS) entry which is preliminary data.</text>
</comment>
<dbReference type="Pfam" id="PF03068">
    <property type="entry name" value="PAD"/>
    <property type="match status" value="1"/>
</dbReference>
<dbReference type="EMBL" id="LSBJ02000006">
    <property type="protein sequence ID" value="OAQ62640.2"/>
    <property type="molecule type" value="Genomic_DNA"/>
</dbReference>
<feature type="signal peptide" evidence="2">
    <location>
        <begin position="1"/>
        <end position="19"/>
    </location>
</feature>
<dbReference type="InterPro" id="IPR036556">
    <property type="entry name" value="PAD_central_sf"/>
</dbReference>
<dbReference type="Proteomes" id="UP000078397">
    <property type="component" value="Unassembled WGS sequence"/>
</dbReference>
<dbReference type="Gene3D" id="3.75.10.10">
    <property type="entry name" value="L-arginine/glycine Amidinotransferase, Chain A"/>
    <property type="match status" value="1"/>
</dbReference>
<keyword evidence="5" id="KW-1185">Reference proteome</keyword>
<feature type="compositionally biased region" description="Basic and acidic residues" evidence="1">
    <location>
        <begin position="51"/>
        <end position="71"/>
    </location>
</feature>
<protein>
    <submittedName>
        <fullName evidence="4">Peptidylarginine deiminase</fullName>
    </submittedName>
</protein>
<dbReference type="InterPro" id="IPR013530">
    <property type="entry name" value="PAD_C"/>
</dbReference>
<evidence type="ECO:0000259" key="3">
    <source>
        <dbReference type="Pfam" id="PF03068"/>
    </source>
</evidence>
<reference evidence="4 5" key="1">
    <citation type="journal article" date="2016" name="PLoS Pathog.">
        <title>Biosynthesis of antibiotic leucinostatins in bio-control fungus Purpureocillium lilacinum and their inhibition on phytophthora revealed by genome mining.</title>
        <authorList>
            <person name="Wang G."/>
            <person name="Liu Z."/>
            <person name="Lin R."/>
            <person name="Li E."/>
            <person name="Mao Z."/>
            <person name="Ling J."/>
            <person name="Yang Y."/>
            <person name="Yin W.B."/>
            <person name="Xie B."/>
        </authorList>
    </citation>
    <scope>NUCLEOTIDE SEQUENCE [LARGE SCALE GENOMIC DNA]</scope>
    <source>
        <strain evidence="4">170</strain>
    </source>
</reference>
<dbReference type="KEGG" id="pchm:VFPPC_11096"/>